<dbReference type="SUPFAM" id="SSF53474">
    <property type="entry name" value="alpha/beta-Hydrolases"/>
    <property type="match status" value="1"/>
</dbReference>
<dbReference type="GO" id="GO:0005737">
    <property type="term" value="C:cytoplasm"/>
    <property type="evidence" value="ECO:0007669"/>
    <property type="project" value="TreeGrafter"/>
</dbReference>
<dbReference type="InterPro" id="IPR058055">
    <property type="entry name" value="PA-PLA1"/>
</dbReference>
<dbReference type="InterPro" id="IPR055555">
    <property type="entry name" value="PA-PLA1_DUF7131"/>
</dbReference>
<evidence type="ECO:0000259" key="1">
    <source>
        <dbReference type="PROSITE" id="PS51043"/>
    </source>
</evidence>
<dbReference type="PROSITE" id="PS51043">
    <property type="entry name" value="DDHD"/>
    <property type="match status" value="1"/>
</dbReference>
<dbReference type="OrthoDB" id="69269at2759"/>
<dbReference type="AlphaFoldDB" id="A0A0A8L8P2"/>
<evidence type="ECO:0000313" key="2">
    <source>
        <dbReference type="EMBL" id="CDO94612.1"/>
    </source>
</evidence>
<dbReference type="InterPro" id="IPR057826">
    <property type="entry name" value="WWE_C20G8.02"/>
</dbReference>
<dbReference type="SMART" id="SM01127">
    <property type="entry name" value="DDHD"/>
    <property type="match status" value="1"/>
</dbReference>
<keyword evidence="3" id="KW-1185">Reference proteome</keyword>
<dbReference type="Pfam" id="PF23463">
    <property type="entry name" value="WWE_2"/>
    <property type="match status" value="1"/>
</dbReference>
<comment type="caution">
    <text evidence="2">The sequence shown here is derived from an EMBL/GenBank/DDBJ whole genome shotgun (WGS) entry which is preliminary data.</text>
</comment>
<proteinExistence type="predicted"/>
<name>A0A0A8L8P2_9SACH</name>
<dbReference type="PANTHER" id="PTHR23509:SF10">
    <property type="entry name" value="LD21067P"/>
    <property type="match status" value="1"/>
</dbReference>
<dbReference type="InterPro" id="IPR004177">
    <property type="entry name" value="DDHD_dom"/>
</dbReference>
<evidence type="ECO:0000313" key="3">
    <source>
        <dbReference type="Proteomes" id="UP000031516"/>
    </source>
</evidence>
<organism evidence="2 3">
    <name type="scientific">Kluyveromyces dobzhanskii CBS 2104</name>
    <dbReference type="NCBI Taxonomy" id="1427455"/>
    <lineage>
        <taxon>Eukaryota</taxon>
        <taxon>Fungi</taxon>
        <taxon>Dikarya</taxon>
        <taxon>Ascomycota</taxon>
        <taxon>Saccharomycotina</taxon>
        <taxon>Saccharomycetes</taxon>
        <taxon>Saccharomycetales</taxon>
        <taxon>Saccharomycetaceae</taxon>
        <taxon>Kluyveromyces</taxon>
    </lineage>
</organism>
<feature type="domain" description="DDHD" evidence="1">
    <location>
        <begin position="449"/>
        <end position="605"/>
    </location>
</feature>
<dbReference type="Pfam" id="PF23465">
    <property type="entry name" value="DUF7131"/>
    <property type="match status" value="1"/>
</dbReference>
<accession>A0A0A8L8P2</accession>
<dbReference type="Proteomes" id="UP000031516">
    <property type="component" value="Unassembled WGS sequence"/>
</dbReference>
<dbReference type="EMBL" id="CCBQ010000038">
    <property type="protein sequence ID" value="CDO94612.1"/>
    <property type="molecule type" value="Genomic_DNA"/>
</dbReference>
<protein>
    <submittedName>
        <fullName evidence="2">WGS project CCBQ000000000 data, contig 00017</fullName>
    </submittedName>
</protein>
<sequence length="631" mass="72973">MRGRSLFRISNRYFSTRWFYAIDVPKTKPYEASYIPETPPTKFQPFSRVDSRRIEDLYTTNQLSKKIDVNEDHLFQVDLEKLSLSPIFWEGPSYEIRRGIWFNDQNIPLSPDLTDAIEKFHQEWLARDKENSESRDLRDIFRLPKESKWKYILFVEDDKTAYLLPDIYGGNLQLNILRSSVAQLIQIGASKLTKGYEEQYSLTKKAKDIEDHVIEHAMGLGKISDMISWEFKDLIKFPNDDSKGKQEEEMMKDEMAKDYDNNDSNGKSHYRPINHLVLCVHGIGQNLGKKYQYVNFAHTINLLRSNMKYLYKTNSSLQNFNSVKDLPDYKTNSGTQVLPITWRHAIGFNTDETNANRDNEDLPTLADVTVDGIRPLRKLLGDVGLDVLLYGDNFYLDRILKHVSNELNSVYRKYCEHNPDFDGKVSLLGHSLGSLILFDIISQQSKFPLDFEVDNFFSIGSPVGVFKLIQRTKIGESDSSVKQQTPACNNFYNLFHPCDPISYRVEPLIDKSTAKFEAEWIPHASGYDSIADTVKSLISDKNAKEKEMMSQRLLSNLLRFNSNGRVDYSFQPNLLDVDVWSAIKSHVSYFEDMDTAGFILKEILKKHVKPKTQEVTKLKLTEPVKKEHSKH</sequence>
<dbReference type="GO" id="GO:0004620">
    <property type="term" value="F:phospholipase activity"/>
    <property type="evidence" value="ECO:0007669"/>
    <property type="project" value="TreeGrafter"/>
</dbReference>
<dbReference type="GO" id="GO:0046872">
    <property type="term" value="F:metal ion binding"/>
    <property type="evidence" value="ECO:0007669"/>
    <property type="project" value="InterPro"/>
</dbReference>
<dbReference type="PANTHER" id="PTHR23509">
    <property type="entry name" value="PA-PL1 PHOSPHOLIPASE FAMILY"/>
    <property type="match status" value="1"/>
</dbReference>
<gene>
    <name evidence="2" type="ORF">KLDO_g2871</name>
</gene>
<dbReference type="Gene3D" id="3.40.50.1820">
    <property type="entry name" value="alpha/beta hydrolase"/>
    <property type="match status" value="1"/>
</dbReference>
<reference evidence="2 3" key="1">
    <citation type="submission" date="2014-03" db="EMBL/GenBank/DDBJ databases">
        <title>The genome of Kluyveromyces dobzhanskii.</title>
        <authorList>
            <person name="Nystedt B."/>
            <person name="Astrom S."/>
        </authorList>
    </citation>
    <scope>NUCLEOTIDE SEQUENCE [LARGE SCALE GENOMIC DNA]</scope>
    <source>
        <strain evidence="2 3">CBS 2104</strain>
    </source>
</reference>
<dbReference type="InterPro" id="IPR029058">
    <property type="entry name" value="AB_hydrolase_fold"/>
</dbReference>
<dbReference type="Pfam" id="PF02862">
    <property type="entry name" value="DDHD"/>
    <property type="match status" value="2"/>
</dbReference>